<dbReference type="OrthoDB" id="4492273at2759"/>
<reference evidence="2" key="2">
    <citation type="submission" date="2021-02" db="EMBL/GenBank/DDBJ databases">
        <title>Aspergillus puulaauensis MK2 genome sequence.</title>
        <authorList>
            <person name="Futagami T."/>
            <person name="Mori K."/>
            <person name="Kadooka C."/>
            <person name="Tanaka T."/>
        </authorList>
    </citation>
    <scope>NUCLEOTIDE SEQUENCE</scope>
    <source>
        <strain evidence="2">MK2</strain>
    </source>
</reference>
<feature type="compositionally biased region" description="Polar residues" evidence="1">
    <location>
        <begin position="391"/>
        <end position="416"/>
    </location>
</feature>
<dbReference type="EMBL" id="AP024443">
    <property type="protein sequence ID" value="BCS19068.1"/>
    <property type="molecule type" value="Genomic_DNA"/>
</dbReference>
<evidence type="ECO:0000256" key="1">
    <source>
        <dbReference type="SAM" id="MobiDB-lite"/>
    </source>
</evidence>
<evidence type="ECO:0000313" key="2">
    <source>
        <dbReference type="EMBL" id="BCS19068.1"/>
    </source>
</evidence>
<accession>A0A7R7XDJ2</accession>
<proteinExistence type="predicted"/>
<gene>
    <name evidence="2" type="ORF">APUU_11896S</name>
</gene>
<feature type="region of interest" description="Disordered" evidence="1">
    <location>
        <begin position="87"/>
        <end position="130"/>
    </location>
</feature>
<feature type="compositionally biased region" description="Basic and acidic residues" evidence="1">
    <location>
        <begin position="101"/>
        <end position="111"/>
    </location>
</feature>
<dbReference type="AlphaFoldDB" id="A0A7R7XDJ2"/>
<evidence type="ECO:0000313" key="3">
    <source>
        <dbReference type="Proteomes" id="UP000654913"/>
    </source>
</evidence>
<dbReference type="Proteomes" id="UP000654913">
    <property type="component" value="Chromosome 1"/>
</dbReference>
<sequence length="524" mass="58180">MCGVKFSNFATYHLPSPFTGHFSYPSCINFPSKFTACLRNLHHKSHLRLCEEHRYASQHSTVSEMMDEIELQLCLDIEESAMACSMPPPPLPSHPSSENACRTHDKGRPDQGHTWQGQGTPSFPGVRREKRPAECLGDGIDENGDCVGECTDEHGIAFPMSGSLGCEDGSEPGSYLRRPPRKRARTLLLVDGKGGVRIGDDDGGDDAVALGIGVVGDLGRILSSAPLPDIGEDTDTNTQHSDHAVKAMGIQAVDVEEDMDIDGDIQTDVMEPIPSQSPARHTTLHRPQPPFTEFLDGAYMPALLDSLSSPRDEKDHDSRQFLIYEDPEDMDIDGVGYFETTLYLSPEDDKENTEEGVDQQNHPHSREHEQTNESNLDPSYDFSFDEHGSYNPGQTTEQHPDHNITTAHNQSLTRPTGSERQHSQRGRIAPSAYPQELEFPDHSSRDDARQFSFLLSETPPPITPRIDTLGLEYTLPSPTSLSATEVSLRALLPSQTAEADSPTQPENNMRIHPRRYRRVNRYSC</sequence>
<reference evidence="2" key="1">
    <citation type="submission" date="2021-01" db="EMBL/GenBank/DDBJ databases">
        <authorList>
            <consortium name="Aspergillus puulaauensis MK2 genome sequencing consortium"/>
            <person name="Kazuki M."/>
            <person name="Futagami T."/>
        </authorList>
    </citation>
    <scope>NUCLEOTIDE SEQUENCE</scope>
    <source>
        <strain evidence="2">MK2</strain>
    </source>
</reference>
<dbReference type="KEGG" id="apuu:APUU_11896S"/>
<keyword evidence="3" id="KW-1185">Reference proteome</keyword>
<organism evidence="2 3">
    <name type="scientific">Aspergillus puulaauensis</name>
    <dbReference type="NCBI Taxonomy" id="1220207"/>
    <lineage>
        <taxon>Eukaryota</taxon>
        <taxon>Fungi</taxon>
        <taxon>Dikarya</taxon>
        <taxon>Ascomycota</taxon>
        <taxon>Pezizomycotina</taxon>
        <taxon>Eurotiomycetes</taxon>
        <taxon>Eurotiomycetidae</taxon>
        <taxon>Eurotiales</taxon>
        <taxon>Aspergillaceae</taxon>
        <taxon>Aspergillus</taxon>
    </lineage>
</organism>
<protein>
    <submittedName>
        <fullName evidence="2">Uncharacterized protein</fullName>
    </submittedName>
</protein>
<feature type="compositionally biased region" description="Acidic residues" evidence="1">
    <location>
        <begin position="348"/>
        <end position="357"/>
    </location>
</feature>
<dbReference type="RefSeq" id="XP_041551262.1">
    <property type="nucleotide sequence ID" value="XM_041698036.1"/>
</dbReference>
<dbReference type="GeneID" id="64969073"/>
<name>A0A7R7XDJ2_9EURO</name>
<feature type="region of interest" description="Disordered" evidence="1">
    <location>
        <begin position="348"/>
        <end position="445"/>
    </location>
</feature>